<evidence type="ECO:0000313" key="2">
    <source>
        <dbReference type="EMBL" id="TMP81553.1"/>
    </source>
</evidence>
<keyword evidence="1" id="KW-0472">Membrane</keyword>
<dbReference type="EMBL" id="PNCM01000015">
    <property type="protein sequence ID" value="TMP81553.1"/>
    <property type="molecule type" value="Genomic_DNA"/>
</dbReference>
<keyword evidence="1" id="KW-0812">Transmembrane</keyword>
<dbReference type="Proteomes" id="UP000307362">
    <property type="component" value="Unassembled WGS sequence"/>
</dbReference>
<accession>A0A5S3YUY8</accession>
<evidence type="ECO:0000313" key="3">
    <source>
        <dbReference type="Proteomes" id="UP000307362"/>
    </source>
</evidence>
<reference evidence="2 3" key="1">
    <citation type="submission" date="2017-12" db="EMBL/GenBank/DDBJ databases">
        <authorList>
            <person name="Paulsen S."/>
            <person name="Gram L.K."/>
        </authorList>
    </citation>
    <scope>NUCLEOTIDE SEQUENCE [LARGE SCALE GENOMIC DNA]</scope>
    <source>
        <strain evidence="2 3">S1189</strain>
    </source>
</reference>
<sequence>MGISQRLPLLNREPLTCIYCAKPLKPKLNVMLFNIFWLCMSVSWIVKTHTELNYFWACSVSLLFAGTILPALDLLFPLEEEQY</sequence>
<feature type="transmembrane region" description="Helical" evidence="1">
    <location>
        <begin position="28"/>
        <end position="46"/>
    </location>
</feature>
<name>A0A5S3YUY8_9GAMM</name>
<feature type="transmembrane region" description="Helical" evidence="1">
    <location>
        <begin position="52"/>
        <end position="76"/>
    </location>
</feature>
<dbReference type="AlphaFoldDB" id="A0A5S3YUY8"/>
<evidence type="ECO:0000256" key="1">
    <source>
        <dbReference type="SAM" id="Phobius"/>
    </source>
</evidence>
<reference evidence="3" key="2">
    <citation type="submission" date="2019-06" db="EMBL/GenBank/DDBJ databases">
        <title>Co-occurence of chitin degradation, pigmentation and bioactivity in marine Pseudoalteromonas.</title>
        <authorList>
            <person name="Sonnenschein E.C."/>
            <person name="Bech P.K."/>
        </authorList>
    </citation>
    <scope>NUCLEOTIDE SEQUENCE [LARGE SCALE GENOMIC DNA]</scope>
    <source>
        <strain evidence="3">S1189</strain>
    </source>
</reference>
<proteinExistence type="predicted"/>
<keyword evidence="1" id="KW-1133">Transmembrane helix</keyword>
<comment type="caution">
    <text evidence="2">The sequence shown here is derived from an EMBL/GenBank/DDBJ whole genome shotgun (WGS) entry which is preliminary data.</text>
</comment>
<gene>
    <name evidence="2" type="ORF">CWB73_08250</name>
</gene>
<protein>
    <submittedName>
        <fullName evidence="2">Uncharacterized protein</fullName>
    </submittedName>
</protein>
<organism evidence="2 3">
    <name type="scientific">Pseudoalteromonas phenolica</name>
    <dbReference type="NCBI Taxonomy" id="161398"/>
    <lineage>
        <taxon>Bacteria</taxon>
        <taxon>Pseudomonadati</taxon>
        <taxon>Pseudomonadota</taxon>
        <taxon>Gammaproteobacteria</taxon>
        <taxon>Alteromonadales</taxon>
        <taxon>Pseudoalteromonadaceae</taxon>
        <taxon>Pseudoalteromonas</taxon>
    </lineage>
</organism>